<dbReference type="SUPFAM" id="SSF52540">
    <property type="entry name" value="P-loop containing nucleoside triphosphate hydrolases"/>
    <property type="match status" value="1"/>
</dbReference>
<comment type="subcellular location">
    <subcellularLocation>
        <location evidence="1">Golgi apparatus membrane</location>
        <topology evidence="1">Single-pass type II membrane protein</topology>
    </subcellularLocation>
</comment>
<dbReference type="GO" id="GO:0000139">
    <property type="term" value="C:Golgi membrane"/>
    <property type="evidence" value="ECO:0007669"/>
    <property type="project" value="UniProtKB-SubCell"/>
</dbReference>
<protein>
    <recommendedName>
        <fullName evidence="12">Galactosylceramide sulfotransferase</fullName>
    </recommendedName>
</protein>
<keyword evidence="4" id="KW-0812">Transmembrane</keyword>
<keyword evidence="9" id="KW-0325">Glycoprotein</keyword>
<dbReference type="Pfam" id="PF06990">
    <property type="entry name" value="Gal-3-0_sulfotr"/>
    <property type="match status" value="1"/>
</dbReference>
<dbReference type="InterPro" id="IPR009729">
    <property type="entry name" value="Gal-3-0_sulfotransfrase"/>
</dbReference>
<dbReference type="EMBL" id="DS469676">
    <property type="protein sequence ID" value="EDO36200.1"/>
    <property type="molecule type" value="Genomic_DNA"/>
</dbReference>
<evidence type="ECO:0000313" key="11">
    <source>
        <dbReference type="Proteomes" id="UP000001593"/>
    </source>
</evidence>
<proteinExistence type="inferred from homology"/>
<keyword evidence="5" id="KW-0735">Signal-anchor</keyword>
<dbReference type="AlphaFoldDB" id="A7SJD1"/>
<dbReference type="GO" id="GO:0001733">
    <property type="term" value="F:galactosylceramide sulfotransferase activity"/>
    <property type="evidence" value="ECO:0007669"/>
    <property type="project" value="InterPro"/>
</dbReference>
<name>A7SJD1_NEMVE</name>
<feature type="non-terminal residue" evidence="10">
    <location>
        <position position="1"/>
    </location>
</feature>
<dbReference type="GO" id="GO:0008146">
    <property type="term" value="F:sulfotransferase activity"/>
    <property type="evidence" value="ECO:0000318"/>
    <property type="project" value="GO_Central"/>
</dbReference>
<comment type="similarity">
    <text evidence="2">Belongs to the galactose-3-O-sulfotransferase family.</text>
</comment>
<accession>A7SJD1</accession>
<dbReference type="InterPro" id="IPR027417">
    <property type="entry name" value="P-loop_NTPase"/>
</dbReference>
<dbReference type="PANTHER" id="PTHR14647">
    <property type="entry name" value="GALACTOSE-3-O-SULFOTRANSFERASE"/>
    <property type="match status" value="1"/>
</dbReference>
<evidence type="ECO:0000256" key="3">
    <source>
        <dbReference type="ARBA" id="ARBA00022679"/>
    </source>
</evidence>
<feature type="non-terminal residue" evidence="10">
    <location>
        <position position="288"/>
    </location>
</feature>
<keyword evidence="7" id="KW-0333">Golgi apparatus</keyword>
<dbReference type="Proteomes" id="UP000001593">
    <property type="component" value="Unassembled WGS sequence"/>
</dbReference>
<evidence type="ECO:0000256" key="5">
    <source>
        <dbReference type="ARBA" id="ARBA00022968"/>
    </source>
</evidence>
<dbReference type="HOGENOM" id="CLU_040616_0_1_1"/>
<evidence type="ECO:0000256" key="7">
    <source>
        <dbReference type="ARBA" id="ARBA00023034"/>
    </source>
</evidence>
<evidence type="ECO:0000256" key="1">
    <source>
        <dbReference type="ARBA" id="ARBA00004323"/>
    </source>
</evidence>
<keyword evidence="6" id="KW-1133">Transmembrane helix</keyword>
<dbReference type="PANTHER" id="PTHR14647:SF87">
    <property type="entry name" value="PUTATIVE-RELATED"/>
    <property type="match status" value="1"/>
</dbReference>
<evidence type="ECO:0008006" key="12">
    <source>
        <dbReference type="Google" id="ProtNLM"/>
    </source>
</evidence>
<dbReference type="GO" id="GO:0009247">
    <property type="term" value="P:glycolipid biosynthetic process"/>
    <property type="evidence" value="ECO:0007669"/>
    <property type="project" value="InterPro"/>
</dbReference>
<dbReference type="eggNOG" id="ENOG502QTXT">
    <property type="taxonomic scope" value="Eukaryota"/>
</dbReference>
<dbReference type="OMA" id="NPMAFDL"/>
<evidence type="ECO:0000256" key="2">
    <source>
        <dbReference type="ARBA" id="ARBA00008124"/>
    </source>
</evidence>
<sequence>CQRVDHVLFLKTHKTGGSTVTNILNRYADKWNLTVVLPSQKHLFTFLWPTRFRLTYTAPLYKIDANILCNHARYNSKPMHWLFPKPKTKYISILRDPVLQYESVFNFMHFANPLGFNQEIDPLGTFLKYPPSFKDSRPFMKKTLALHLLRNPMMFDLGLDFRYFQNATAVDHYLKFLNEEFDLVMIMEHFDESLVLLKRLMCWTYEDILYFKLNERQDKHKRKSLDEEVRQDILSWNRADSLLYDHFNKTLWAKIKEQGAPFQRELKIFRRINKRISNQCLQKGDYLD</sequence>
<organism evidence="10 11">
    <name type="scientific">Nematostella vectensis</name>
    <name type="common">Starlet sea anemone</name>
    <dbReference type="NCBI Taxonomy" id="45351"/>
    <lineage>
        <taxon>Eukaryota</taxon>
        <taxon>Metazoa</taxon>
        <taxon>Cnidaria</taxon>
        <taxon>Anthozoa</taxon>
        <taxon>Hexacorallia</taxon>
        <taxon>Actiniaria</taxon>
        <taxon>Edwardsiidae</taxon>
        <taxon>Nematostella</taxon>
    </lineage>
</organism>
<evidence type="ECO:0000256" key="4">
    <source>
        <dbReference type="ARBA" id="ARBA00022692"/>
    </source>
</evidence>
<reference evidence="10 11" key="1">
    <citation type="journal article" date="2007" name="Science">
        <title>Sea anemone genome reveals ancestral eumetazoan gene repertoire and genomic organization.</title>
        <authorList>
            <person name="Putnam N.H."/>
            <person name="Srivastava M."/>
            <person name="Hellsten U."/>
            <person name="Dirks B."/>
            <person name="Chapman J."/>
            <person name="Salamov A."/>
            <person name="Terry A."/>
            <person name="Shapiro H."/>
            <person name="Lindquist E."/>
            <person name="Kapitonov V.V."/>
            <person name="Jurka J."/>
            <person name="Genikhovich G."/>
            <person name="Grigoriev I.V."/>
            <person name="Lucas S.M."/>
            <person name="Steele R.E."/>
            <person name="Finnerty J.R."/>
            <person name="Technau U."/>
            <person name="Martindale M.Q."/>
            <person name="Rokhsar D.S."/>
        </authorList>
    </citation>
    <scope>NUCLEOTIDE SEQUENCE [LARGE SCALE GENOMIC DNA]</scope>
    <source>
        <strain evidence="11">CH2 X CH6</strain>
    </source>
</reference>
<keyword evidence="3" id="KW-0808">Transferase</keyword>
<evidence type="ECO:0000256" key="9">
    <source>
        <dbReference type="ARBA" id="ARBA00023180"/>
    </source>
</evidence>
<dbReference type="InParanoid" id="A7SJD1"/>
<keyword evidence="11" id="KW-1185">Reference proteome</keyword>
<dbReference type="PhylomeDB" id="A7SJD1"/>
<evidence type="ECO:0000256" key="6">
    <source>
        <dbReference type="ARBA" id="ARBA00022989"/>
    </source>
</evidence>
<evidence type="ECO:0000313" key="10">
    <source>
        <dbReference type="EMBL" id="EDO36200.1"/>
    </source>
</evidence>
<keyword evidence="8" id="KW-0472">Membrane</keyword>
<evidence type="ECO:0000256" key="8">
    <source>
        <dbReference type="ARBA" id="ARBA00023136"/>
    </source>
</evidence>
<dbReference type="Gene3D" id="3.40.50.300">
    <property type="entry name" value="P-loop containing nucleotide triphosphate hydrolases"/>
    <property type="match status" value="1"/>
</dbReference>
<gene>
    <name evidence="10" type="ORF">NEMVEDRAFT_v1g13490</name>
</gene>